<gene>
    <name evidence="12" type="ORF">CRENPOLYSF1_140003</name>
</gene>
<dbReference type="GO" id="GO:0000272">
    <property type="term" value="P:polysaccharide catabolic process"/>
    <property type="evidence" value="ECO:0007669"/>
    <property type="project" value="UniProtKB-KW"/>
</dbReference>
<keyword evidence="5" id="KW-0325">Glycoprotein</keyword>
<evidence type="ECO:0000256" key="11">
    <source>
        <dbReference type="ARBA" id="ARBA00043078"/>
    </source>
</evidence>
<evidence type="ECO:0000256" key="1">
    <source>
        <dbReference type="ARBA" id="ARBA00004236"/>
    </source>
</evidence>
<evidence type="ECO:0000256" key="6">
    <source>
        <dbReference type="ARBA" id="ARBA00023277"/>
    </source>
</evidence>
<dbReference type="GO" id="GO:0016787">
    <property type="term" value="F:hydrolase activity"/>
    <property type="evidence" value="ECO:0007669"/>
    <property type="project" value="UniProtKB-KW"/>
</dbReference>
<evidence type="ECO:0000256" key="4">
    <source>
        <dbReference type="ARBA" id="ARBA00023136"/>
    </source>
</evidence>
<keyword evidence="3" id="KW-0378">Hydrolase</keyword>
<evidence type="ECO:0000256" key="5">
    <source>
        <dbReference type="ARBA" id="ARBA00023180"/>
    </source>
</evidence>
<keyword evidence="13" id="KW-1185">Reference proteome</keyword>
<proteinExistence type="predicted"/>
<dbReference type="AlphaFoldDB" id="A0A1R4H1V0"/>
<evidence type="ECO:0000256" key="10">
    <source>
        <dbReference type="ARBA" id="ARBA00042373"/>
    </source>
</evidence>
<keyword evidence="8" id="KW-0624">Polysaccharide degradation</keyword>
<organism evidence="12 13">
    <name type="scientific">Crenothrix polyspora</name>
    <dbReference type="NCBI Taxonomy" id="360316"/>
    <lineage>
        <taxon>Bacteria</taxon>
        <taxon>Pseudomonadati</taxon>
        <taxon>Pseudomonadota</taxon>
        <taxon>Gammaproteobacteria</taxon>
        <taxon>Methylococcales</taxon>
        <taxon>Crenotrichaceae</taxon>
        <taxon>Crenothrix</taxon>
    </lineage>
</organism>
<evidence type="ECO:0000256" key="3">
    <source>
        <dbReference type="ARBA" id="ARBA00022801"/>
    </source>
</evidence>
<dbReference type="EMBL" id="FUKI01000046">
    <property type="protein sequence ID" value="SJM90234.1"/>
    <property type="molecule type" value="Genomic_DNA"/>
</dbReference>
<evidence type="ECO:0000256" key="8">
    <source>
        <dbReference type="ARBA" id="ARBA00023326"/>
    </source>
</evidence>
<evidence type="ECO:0000313" key="13">
    <source>
        <dbReference type="Proteomes" id="UP000195667"/>
    </source>
</evidence>
<dbReference type="GO" id="GO:0071555">
    <property type="term" value="P:cell wall organization"/>
    <property type="evidence" value="ECO:0007669"/>
    <property type="project" value="UniProtKB-KW"/>
</dbReference>
<reference evidence="13" key="1">
    <citation type="submission" date="2017-02" db="EMBL/GenBank/DDBJ databases">
        <authorList>
            <person name="Daims H."/>
        </authorList>
    </citation>
    <scope>NUCLEOTIDE SEQUENCE [LARGE SCALE GENOMIC DNA]</scope>
</reference>
<dbReference type="InterPro" id="IPR017853">
    <property type="entry name" value="GH"/>
</dbReference>
<accession>A0A1R4H1V0</accession>
<name>A0A1R4H1V0_9GAMM</name>
<keyword evidence="4" id="KW-0472">Membrane</keyword>
<dbReference type="PANTHER" id="PTHR16631">
    <property type="entry name" value="GLUCAN 1,3-BETA-GLUCOSIDASE"/>
    <property type="match status" value="1"/>
</dbReference>
<evidence type="ECO:0000313" key="12">
    <source>
        <dbReference type="EMBL" id="SJM90234.1"/>
    </source>
</evidence>
<keyword evidence="7" id="KW-0961">Cell wall biogenesis/degradation</keyword>
<comment type="subcellular location">
    <subcellularLocation>
        <location evidence="1">Cell membrane</location>
    </subcellularLocation>
</comment>
<evidence type="ECO:0000256" key="9">
    <source>
        <dbReference type="ARBA" id="ARBA00037649"/>
    </source>
</evidence>
<sequence length="350" mass="39111">MKNFFLIIIVIMALIDCRAALARKHGHGHPQTISHAKNNKALQCAAFSPYVGKLSPDYGPPPSKELIDELLDKLIEKTPFRCIMTYGVLNGLDTIFASAKERNFKVIAILWIDKEIEINSQSITKGIEVAKAYPDTIIKLSCGSEVRTRHGNKFDGEITRCIDSLHKAGVKQPVTTIDVWWEWCNHATPCEQNSFTESVDWIGANIHPWWESIFSGLYPCIPAEKAADFSIARLEELRKTYPKKEVIVTEFGWPNAPEGETATNIHTGQHCGVSSSDNQKTVVQNTFKKLAERNWSGVVFEAFSENWKPGSEGNVGGSWGICRGAWPYGCMDDLLELGSQKSPKNDKKIK</sequence>
<protein>
    <recommendedName>
        <fullName evidence="11">Endo-1,3-beta-glucanase btgC</fullName>
    </recommendedName>
    <alternativeName>
        <fullName evidence="10">Laminarinase btgC</fullName>
    </alternativeName>
</protein>
<dbReference type="GO" id="GO:0005886">
    <property type="term" value="C:plasma membrane"/>
    <property type="evidence" value="ECO:0007669"/>
    <property type="project" value="UniProtKB-SubCell"/>
</dbReference>
<comment type="function">
    <text evidence="9">Glucanases play a role in cell expansion during growth, in cell-cell fusion during mating, and in spore release during sporulation. This enzyme may be involved in beta-glucan degradation. Active on laminarin and lichenan.</text>
</comment>
<dbReference type="PANTHER" id="PTHR16631:SF17">
    <property type="entry name" value="GLUCAN ENDO-1,3-BETA-GLUCOSIDASE BTGC"/>
    <property type="match status" value="1"/>
</dbReference>
<keyword evidence="2" id="KW-1003">Cell membrane</keyword>
<dbReference type="Gene3D" id="3.20.20.80">
    <property type="entry name" value="Glycosidases"/>
    <property type="match status" value="1"/>
</dbReference>
<dbReference type="InterPro" id="IPR050732">
    <property type="entry name" value="Beta-glucan_modifiers"/>
</dbReference>
<keyword evidence="6" id="KW-0119">Carbohydrate metabolism</keyword>
<dbReference type="Proteomes" id="UP000195667">
    <property type="component" value="Unassembled WGS sequence"/>
</dbReference>
<evidence type="ECO:0000256" key="2">
    <source>
        <dbReference type="ARBA" id="ARBA00022475"/>
    </source>
</evidence>
<dbReference type="RefSeq" id="WP_087142448.1">
    <property type="nucleotide sequence ID" value="NZ_FUKI01000046.1"/>
</dbReference>
<dbReference type="OrthoDB" id="9806824at2"/>
<evidence type="ECO:0000256" key="7">
    <source>
        <dbReference type="ARBA" id="ARBA00023316"/>
    </source>
</evidence>
<dbReference type="SUPFAM" id="SSF51445">
    <property type="entry name" value="(Trans)glycosidases"/>
    <property type="match status" value="1"/>
</dbReference>